<comment type="caution">
    <text evidence="1">The sequence shown here is derived from an EMBL/GenBank/DDBJ whole genome shotgun (WGS) entry which is preliminary data.</text>
</comment>
<accession>A0AA35QW44</accession>
<gene>
    <name evidence="1" type="ORF">GBAR_LOCUS1149</name>
</gene>
<evidence type="ECO:0000313" key="1">
    <source>
        <dbReference type="EMBL" id="CAI7992915.1"/>
    </source>
</evidence>
<name>A0AA35QW44_GEOBA</name>
<protein>
    <submittedName>
        <fullName evidence="1">Uncharacterized protein</fullName>
    </submittedName>
</protein>
<reference evidence="1" key="1">
    <citation type="submission" date="2023-03" db="EMBL/GenBank/DDBJ databases">
        <authorList>
            <person name="Steffen K."/>
            <person name="Cardenas P."/>
        </authorList>
    </citation>
    <scope>NUCLEOTIDE SEQUENCE</scope>
</reference>
<sequence>MRHRLRARNENPDSPITMLCDSANRMSSTNMVNTPSLSTMLALCGVFFKWSKCTTVLSRHLYRPPNQWVRI</sequence>
<keyword evidence="2" id="KW-1185">Reference proteome</keyword>
<dbReference type="EMBL" id="CASHTH010000167">
    <property type="protein sequence ID" value="CAI7992915.1"/>
    <property type="molecule type" value="Genomic_DNA"/>
</dbReference>
<dbReference type="AlphaFoldDB" id="A0AA35QW44"/>
<organism evidence="1 2">
    <name type="scientific">Geodia barretti</name>
    <name type="common">Barrett's horny sponge</name>
    <dbReference type="NCBI Taxonomy" id="519541"/>
    <lineage>
        <taxon>Eukaryota</taxon>
        <taxon>Metazoa</taxon>
        <taxon>Porifera</taxon>
        <taxon>Demospongiae</taxon>
        <taxon>Heteroscleromorpha</taxon>
        <taxon>Tetractinellida</taxon>
        <taxon>Astrophorina</taxon>
        <taxon>Geodiidae</taxon>
        <taxon>Geodia</taxon>
    </lineage>
</organism>
<evidence type="ECO:0000313" key="2">
    <source>
        <dbReference type="Proteomes" id="UP001174909"/>
    </source>
</evidence>
<proteinExistence type="predicted"/>
<dbReference type="Proteomes" id="UP001174909">
    <property type="component" value="Unassembled WGS sequence"/>
</dbReference>